<evidence type="ECO:0000313" key="2">
    <source>
        <dbReference type="EMBL" id="TKT92759.1"/>
    </source>
</evidence>
<dbReference type="AlphaFoldDB" id="A0A4U6D5W1"/>
<dbReference type="OrthoDB" id="957239at2"/>
<dbReference type="Proteomes" id="UP000304900">
    <property type="component" value="Unassembled WGS sequence"/>
</dbReference>
<keyword evidence="1" id="KW-0732">Signal</keyword>
<sequence length="158" mass="17908">MRINKIIAVLSLFSFIIIYTSCNNAAGDPKEATERLIGTDKWIISEIDANDAPVFKDGKLVQQFGGPSFERYMENVRFNNDGTFTGYFKGETNPMTLNWKTNEKNITVFSAESAAAKGGEWTIDPKDVFKDSFSMKTQSTAYNYPQMTRVELKFKKVK</sequence>
<accession>A0A4U6D5W1</accession>
<evidence type="ECO:0000256" key="1">
    <source>
        <dbReference type="SAM" id="SignalP"/>
    </source>
</evidence>
<dbReference type="EMBL" id="SZVO01000003">
    <property type="protein sequence ID" value="TKT92759.1"/>
    <property type="molecule type" value="Genomic_DNA"/>
</dbReference>
<dbReference type="RefSeq" id="WP_137339486.1">
    <property type="nucleotide sequence ID" value="NZ_BSQH01000002.1"/>
</dbReference>
<feature type="chain" id="PRO_5020740780" description="Lipocalin-like domain-containing protein" evidence="1">
    <location>
        <begin position="26"/>
        <end position="158"/>
    </location>
</feature>
<evidence type="ECO:0000313" key="3">
    <source>
        <dbReference type="Proteomes" id="UP000304900"/>
    </source>
</evidence>
<keyword evidence="3" id="KW-1185">Reference proteome</keyword>
<reference evidence="2 3" key="1">
    <citation type="submission" date="2019-05" db="EMBL/GenBank/DDBJ databases">
        <title>Dyadobacter AR-3-8 sp. nov., isolated from arctic soil.</title>
        <authorList>
            <person name="Chaudhary D.K."/>
        </authorList>
    </citation>
    <scope>NUCLEOTIDE SEQUENCE [LARGE SCALE GENOMIC DNA]</scope>
    <source>
        <strain evidence="2 3">AR-3-8</strain>
    </source>
</reference>
<proteinExistence type="predicted"/>
<name>A0A4U6D5W1_9BACT</name>
<feature type="signal peptide" evidence="1">
    <location>
        <begin position="1"/>
        <end position="25"/>
    </location>
</feature>
<organism evidence="2 3">
    <name type="scientific">Dyadobacter frigoris</name>
    <dbReference type="NCBI Taxonomy" id="2576211"/>
    <lineage>
        <taxon>Bacteria</taxon>
        <taxon>Pseudomonadati</taxon>
        <taxon>Bacteroidota</taxon>
        <taxon>Cytophagia</taxon>
        <taxon>Cytophagales</taxon>
        <taxon>Spirosomataceae</taxon>
        <taxon>Dyadobacter</taxon>
    </lineage>
</organism>
<comment type="caution">
    <text evidence="2">The sequence shown here is derived from an EMBL/GenBank/DDBJ whole genome shotgun (WGS) entry which is preliminary data.</text>
</comment>
<evidence type="ECO:0008006" key="4">
    <source>
        <dbReference type="Google" id="ProtNLM"/>
    </source>
</evidence>
<gene>
    <name evidence="2" type="ORF">FDK13_08115</name>
</gene>
<protein>
    <recommendedName>
        <fullName evidence="4">Lipocalin-like domain-containing protein</fullName>
    </recommendedName>
</protein>